<keyword evidence="2" id="KW-1185">Reference proteome</keyword>
<gene>
    <name evidence="1" type="ORF">CFRA_07985</name>
</gene>
<sequence>MVGDHLLDFCCDGGSLLQKGLDVVRECRKHGFSGFRPGNGDCLCIQGSEDLVDQITDVLLAAGGKPLCHTCWACLLQS</sequence>
<proteinExistence type="predicted"/>
<dbReference type="KEGG" id="cfk:CFRA_07985"/>
<protein>
    <submittedName>
        <fullName evidence="1">Uncharacterized protein</fullName>
    </submittedName>
</protein>
<name>A0A1L7CTM1_9CORY</name>
<evidence type="ECO:0000313" key="2">
    <source>
        <dbReference type="Proteomes" id="UP000185434"/>
    </source>
</evidence>
<evidence type="ECO:0000313" key="1">
    <source>
        <dbReference type="EMBL" id="APT89206.1"/>
    </source>
</evidence>
<reference evidence="1 2" key="1">
    <citation type="submission" date="2014-08" db="EMBL/GenBank/DDBJ databases">
        <title>Complete genome sequence of Corynebacterium frankenforstense ST18(T) (=DSM 45800(T)), isolated from raw cow milk.</title>
        <authorList>
            <person name="Ruckert C."/>
            <person name="Albersmeier A."/>
            <person name="Winkler A."/>
            <person name="Lipski A."/>
            <person name="Kalinowski J."/>
        </authorList>
    </citation>
    <scope>NUCLEOTIDE SEQUENCE [LARGE SCALE GENOMIC DNA]</scope>
    <source>
        <strain evidence="1 2">ST18</strain>
    </source>
</reference>
<dbReference type="Proteomes" id="UP000185434">
    <property type="component" value="Chromosome"/>
</dbReference>
<dbReference type="EMBL" id="CP009247">
    <property type="protein sequence ID" value="APT89206.1"/>
    <property type="molecule type" value="Genomic_DNA"/>
</dbReference>
<organism evidence="1 2">
    <name type="scientific">Corynebacterium frankenforstense DSM 45800</name>
    <dbReference type="NCBI Taxonomy" id="1437875"/>
    <lineage>
        <taxon>Bacteria</taxon>
        <taxon>Bacillati</taxon>
        <taxon>Actinomycetota</taxon>
        <taxon>Actinomycetes</taxon>
        <taxon>Mycobacteriales</taxon>
        <taxon>Corynebacteriaceae</taxon>
        <taxon>Corynebacterium</taxon>
    </lineage>
</organism>
<dbReference type="AlphaFoldDB" id="A0A1L7CTM1"/>
<accession>A0A1L7CTM1</accession>